<feature type="non-terminal residue" evidence="1">
    <location>
        <position position="79"/>
    </location>
</feature>
<sequence>MERVEWVASKLHDLYQKPRSKADSKGYVYRFQIVEGGRQNLYKIRQTCDCEQRKREWSHCKNSKHIWSDGVTVGNCHCV</sequence>
<gene>
    <name evidence="1" type="ORF">Moror_6004</name>
</gene>
<dbReference type="Proteomes" id="UP000017559">
    <property type="component" value="Unassembled WGS sequence"/>
</dbReference>
<name>V2XNV6_MONRO</name>
<evidence type="ECO:0000313" key="2">
    <source>
        <dbReference type="Proteomes" id="UP000017559"/>
    </source>
</evidence>
<keyword evidence="2" id="KW-1185">Reference proteome</keyword>
<proteinExistence type="predicted"/>
<dbReference type="AlphaFoldDB" id="V2XNV6"/>
<reference evidence="1 2" key="1">
    <citation type="journal article" date="2014" name="BMC Genomics">
        <title>Genome and secretome analysis of the hemibiotrophic fungal pathogen, Moniliophthora roreri, which causes frosty pod rot disease of cacao: mechanisms of the biotrophic and necrotrophic phases.</title>
        <authorList>
            <person name="Meinhardt L.W."/>
            <person name="Costa G.G.L."/>
            <person name="Thomazella D.P.T."/>
            <person name="Teixeira P.J.P.L."/>
            <person name="Carazzolle M.F."/>
            <person name="Schuster S.C."/>
            <person name="Carlson J.E."/>
            <person name="Guiltinan M.J."/>
            <person name="Mieczkowski P."/>
            <person name="Farmer A."/>
            <person name="Ramaraj T."/>
            <person name="Crozier J."/>
            <person name="Davis R.E."/>
            <person name="Shao J."/>
            <person name="Melnick R.L."/>
            <person name="Pereira G.A.G."/>
            <person name="Bailey B.A."/>
        </authorList>
    </citation>
    <scope>NUCLEOTIDE SEQUENCE [LARGE SCALE GENOMIC DNA]</scope>
    <source>
        <strain evidence="1 2">MCA 2997</strain>
    </source>
</reference>
<protein>
    <submittedName>
        <fullName evidence="1">Uncharacterized protein</fullName>
    </submittedName>
</protein>
<accession>V2XNV6</accession>
<dbReference type="KEGG" id="mrr:Moror_6004"/>
<evidence type="ECO:0000313" key="1">
    <source>
        <dbReference type="EMBL" id="ESK81139.1"/>
    </source>
</evidence>
<organism evidence="1 2">
    <name type="scientific">Moniliophthora roreri (strain MCA 2997)</name>
    <name type="common">Cocoa frosty pod rot fungus</name>
    <name type="synonym">Crinipellis roreri</name>
    <dbReference type="NCBI Taxonomy" id="1381753"/>
    <lineage>
        <taxon>Eukaryota</taxon>
        <taxon>Fungi</taxon>
        <taxon>Dikarya</taxon>
        <taxon>Basidiomycota</taxon>
        <taxon>Agaricomycotina</taxon>
        <taxon>Agaricomycetes</taxon>
        <taxon>Agaricomycetidae</taxon>
        <taxon>Agaricales</taxon>
        <taxon>Marasmiineae</taxon>
        <taxon>Marasmiaceae</taxon>
        <taxon>Moniliophthora</taxon>
    </lineage>
</organism>
<dbReference type="HOGENOM" id="CLU_2612534_0_0_1"/>
<comment type="caution">
    <text evidence="1">The sequence shown here is derived from an EMBL/GenBank/DDBJ whole genome shotgun (WGS) entry which is preliminary data.</text>
</comment>
<dbReference type="EMBL" id="AWSO01002677">
    <property type="protein sequence ID" value="ESK81139.1"/>
    <property type="molecule type" value="Genomic_DNA"/>
</dbReference>